<dbReference type="GO" id="GO:0015095">
    <property type="term" value="F:magnesium ion transmembrane transporter activity"/>
    <property type="evidence" value="ECO:0007669"/>
    <property type="project" value="TreeGrafter"/>
</dbReference>
<dbReference type="PANTHER" id="PTHR13890:SF0">
    <property type="entry name" value="MAGNESIUM TRANSPORTER MRS2 HOMOLOG, MITOCHONDRIAL"/>
    <property type="match status" value="1"/>
</dbReference>
<dbReference type="PANTHER" id="PTHR13890">
    <property type="entry name" value="RNA SPLICING PROTEIN MRS2, MITOCHONDRIAL"/>
    <property type="match status" value="1"/>
</dbReference>
<keyword evidence="2 9" id="KW-0813">Transport</keyword>
<evidence type="ECO:0000256" key="3">
    <source>
        <dbReference type="ARBA" id="ARBA00022692"/>
    </source>
</evidence>
<keyword evidence="8" id="KW-0472">Membrane</keyword>
<keyword evidence="3" id="KW-0812">Transmembrane</keyword>
<evidence type="ECO:0000256" key="9">
    <source>
        <dbReference type="RuleBase" id="RU366042"/>
    </source>
</evidence>
<gene>
    <name evidence="10" type="primary">PmUG01_14020800</name>
    <name evidence="10" type="ORF">PMUG01_14020800</name>
</gene>
<evidence type="ECO:0000256" key="6">
    <source>
        <dbReference type="ARBA" id="ARBA00022989"/>
    </source>
</evidence>
<keyword evidence="9" id="KW-0999">Mitochondrion inner membrane</keyword>
<evidence type="ECO:0000256" key="7">
    <source>
        <dbReference type="ARBA" id="ARBA00023065"/>
    </source>
</evidence>
<keyword evidence="4 9" id="KW-0460">Magnesium</keyword>
<dbReference type="OrthoDB" id="10251508at2759"/>
<dbReference type="CDD" id="cd12823">
    <property type="entry name" value="Mrs2_Mfm1p-like"/>
    <property type="match status" value="1"/>
</dbReference>
<dbReference type="SUPFAM" id="SSF144083">
    <property type="entry name" value="Magnesium transport protein CorA, transmembrane region"/>
    <property type="match status" value="1"/>
</dbReference>
<proteinExistence type="inferred from homology"/>
<dbReference type="EMBL" id="LT594635">
    <property type="protein sequence ID" value="SCP03155.1"/>
    <property type="molecule type" value="Genomic_DNA"/>
</dbReference>
<dbReference type="RefSeq" id="XP_028864111.1">
    <property type="nucleotide sequence ID" value="XM_029007753.1"/>
</dbReference>
<evidence type="ECO:0000256" key="5">
    <source>
        <dbReference type="ARBA" id="ARBA00022946"/>
    </source>
</evidence>
<dbReference type="OMA" id="MELTKCY"/>
<accession>A0A1D3TE57</accession>
<dbReference type="Gene3D" id="1.20.58.340">
    <property type="entry name" value="Magnesium transport protein CorA, transmembrane region"/>
    <property type="match status" value="2"/>
</dbReference>
<dbReference type="InterPro" id="IPR045863">
    <property type="entry name" value="CorA_TM1_TM2"/>
</dbReference>
<keyword evidence="11" id="KW-1185">Reference proteome</keyword>
<protein>
    <recommendedName>
        <fullName evidence="9">Magnesium transporter</fullName>
    </recommendedName>
</protein>
<dbReference type="Proteomes" id="UP000219813">
    <property type="component" value="Chromosome 14"/>
</dbReference>
<dbReference type="GeneID" id="39871520"/>
<dbReference type="GO" id="GO:0005743">
    <property type="term" value="C:mitochondrial inner membrane"/>
    <property type="evidence" value="ECO:0007669"/>
    <property type="project" value="UniProtKB-SubCell"/>
</dbReference>
<sequence length="472" mass="54824">MSYESFVLKDNGVCLKRNYDCDELDFNDEDDFVNLTSFDNNTYEYNLKSKIVSRYGKSKDDIEIFPPKDNSVINGTFLYKDRLTINDDNSELKARIRNSLCNNNNNLNLDNSKRESNLKLEGILHENDYLIQLSKLKRHVIIEIFGGKCFIREYLCTEFLKRVKQCCHVNYVKYKSGLINYRDCKQLLAENNNIASIEARLNAILVSLPPLTCIILHSSVFLVIKEDLIRDDLIKKLCNVSKKYTSLYKVDVKVIEKRPFEFCALECVFSSAIEHLQAEMKLLSKDFADIKFTLKVTNYQDILTNLHNLKEPTNILMNKVNSFIKAFHEISENNGDLKKMELTKSYFNPNNNEENKESTSQDLQMLLEYFDQELHQIHDQLKNLYDLMLNLENKIVSDLSLSRNNLIRMDIVISLINSGFGIGTLITGVFGMNLKIKLEEHDFAFLYVTGLVTFLCLLTVIMSVYFFKCIRI</sequence>
<comment type="subcellular location">
    <subcellularLocation>
        <location evidence="1">Membrane</location>
        <topology evidence="1">Multi-pass membrane protein</topology>
    </subcellularLocation>
    <subcellularLocation>
        <location evidence="9">Mitochondrion inner membrane</location>
        <topology evidence="9">Multi-pass membrane protein</topology>
    </subcellularLocation>
</comment>
<dbReference type="AlphaFoldDB" id="A0A1D3TE57"/>
<keyword evidence="7 9" id="KW-0406">Ion transport</keyword>
<name>A0A1D3TE57_PLAMA</name>
<comment type="similarity">
    <text evidence="9">Belongs to the CorA metal ion transporter (MIT) (TC 1.A.35) family.</text>
</comment>
<evidence type="ECO:0000256" key="4">
    <source>
        <dbReference type="ARBA" id="ARBA00022842"/>
    </source>
</evidence>
<dbReference type="VEuPathDB" id="PlasmoDB:PmUG01_14020800"/>
<dbReference type="InterPro" id="IPR039204">
    <property type="entry name" value="MRS2-like"/>
</dbReference>
<evidence type="ECO:0000256" key="8">
    <source>
        <dbReference type="ARBA" id="ARBA00023136"/>
    </source>
</evidence>
<reference evidence="10 11" key="1">
    <citation type="submission" date="2016-06" db="EMBL/GenBank/DDBJ databases">
        <authorList>
            <consortium name="Pathogen Informatics"/>
        </authorList>
    </citation>
    <scope>NUCLEOTIDE SEQUENCE [LARGE SCALE GENOMIC DNA]</scope>
</reference>
<evidence type="ECO:0000256" key="2">
    <source>
        <dbReference type="ARBA" id="ARBA00022448"/>
    </source>
</evidence>
<keyword evidence="6" id="KW-1133">Transmembrane helix</keyword>
<dbReference type="Pfam" id="PF22099">
    <property type="entry name" value="MRS2-like"/>
    <property type="match status" value="1"/>
</dbReference>
<keyword evidence="5" id="KW-0809">Transit peptide</keyword>
<evidence type="ECO:0000256" key="1">
    <source>
        <dbReference type="ARBA" id="ARBA00004141"/>
    </source>
</evidence>
<dbReference type="KEGG" id="pmal:PMUG01_14020800"/>
<keyword evidence="9" id="KW-0496">Mitochondrion</keyword>
<evidence type="ECO:0000313" key="11">
    <source>
        <dbReference type="Proteomes" id="UP000219813"/>
    </source>
</evidence>
<organism evidence="10 11">
    <name type="scientific">Plasmodium malariae</name>
    <dbReference type="NCBI Taxonomy" id="5858"/>
    <lineage>
        <taxon>Eukaryota</taxon>
        <taxon>Sar</taxon>
        <taxon>Alveolata</taxon>
        <taxon>Apicomplexa</taxon>
        <taxon>Aconoidasida</taxon>
        <taxon>Haemosporida</taxon>
        <taxon>Plasmodiidae</taxon>
        <taxon>Plasmodium</taxon>
        <taxon>Plasmodium (Plasmodium)</taxon>
    </lineage>
</organism>
<evidence type="ECO:0000313" key="10">
    <source>
        <dbReference type="EMBL" id="SCP03155.1"/>
    </source>
</evidence>